<dbReference type="Gene3D" id="1.10.287.950">
    <property type="entry name" value="Methyl-accepting chemotaxis protein"/>
    <property type="match status" value="1"/>
</dbReference>
<comment type="similarity">
    <text evidence="2">Belongs to the methyl-accepting chemotaxis (MCP) protein family.</text>
</comment>
<evidence type="ECO:0000313" key="6">
    <source>
        <dbReference type="EMBL" id="TDQ80885.1"/>
    </source>
</evidence>
<feature type="domain" description="Methyl-accepting transducer" evidence="5">
    <location>
        <begin position="46"/>
        <end position="176"/>
    </location>
</feature>
<dbReference type="GO" id="GO:0006935">
    <property type="term" value="P:chemotaxis"/>
    <property type="evidence" value="ECO:0007669"/>
    <property type="project" value="InterPro"/>
</dbReference>
<dbReference type="GO" id="GO:0016020">
    <property type="term" value="C:membrane"/>
    <property type="evidence" value="ECO:0007669"/>
    <property type="project" value="InterPro"/>
</dbReference>
<name>A0A4R6WPB7_9PROT</name>
<evidence type="ECO:0000256" key="1">
    <source>
        <dbReference type="ARBA" id="ARBA00023224"/>
    </source>
</evidence>
<dbReference type="PRINTS" id="PR00260">
    <property type="entry name" value="CHEMTRNSDUCR"/>
</dbReference>
<dbReference type="SUPFAM" id="SSF58104">
    <property type="entry name" value="Methyl-accepting chemotaxis protein (MCP) signaling domain"/>
    <property type="match status" value="1"/>
</dbReference>
<dbReference type="Pfam" id="PF00015">
    <property type="entry name" value="MCPsignal"/>
    <property type="match status" value="1"/>
</dbReference>
<keyword evidence="1 3" id="KW-0807">Transducer</keyword>
<dbReference type="Proteomes" id="UP000295783">
    <property type="component" value="Unassembled WGS sequence"/>
</dbReference>
<comment type="caution">
    <text evidence="6">The sequence shown here is derived from an EMBL/GenBank/DDBJ whole genome shotgun (WGS) entry which is preliminary data.</text>
</comment>
<dbReference type="EMBL" id="SNYW01000010">
    <property type="protein sequence ID" value="TDQ80885.1"/>
    <property type="molecule type" value="Genomic_DNA"/>
</dbReference>
<dbReference type="PROSITE" id="PS50111">
    <property type="entry name" value="CHEMOTAXIS_TRANSDUC_2"/>
    <property type="match status" value="1"/>
</dbReference>
<evidence type="ECO:0000259" key="5">
    <source>
        <dbReference type="PROSITE" id="PS50111"/>
    </source>
</evidence>
<organism evidence="6 7">
    <name type="scientific">Dongia mobilis</name>
    <dbReference type="NCBI Taxonomy" id="578943"/>
    <lineage>
        <taxon>Bacteria</taxon>
        <taxon>Pseudomonadati</taxon>
        <taxon>Pseudomonadota</taxon>
        <taxon>Alphaproteobacteria</taxon>
        <taxon>Rhodospirillales</taxon>
        <taxon>Dongiaceae</taxon>
        <taxon>Dongia</taxon>
    </lineage>
</organism>
<dbReference type="Gene3D" id="3.40.190.10">
    <property type="entry name" value="Periplasmic binding protein-like II"/>
    <property type="match status" value="2"/>
</dbReference>
<sequence>MRDDEAIGGATGGAGPAAPADNLGPMGASGLHGLESLQHAIGRALEAQALALGEIAERSARMNQSLEKSAAEVAASGTIANDLRRTLAAEMDRAVGAIKAELDAVVNGIEEKAGAAITVLREIESIAKSVNLLALNATIEAAHAGEHGKGFGVVAAEVRNLAQRTLQSAKEAGKSIDLSDIQRRVAETAGAADRLLQTLSGQLVQSLDGLSGNFAALDGQIDDLKANNRVIAVAVPQAAARNDNVIAKAHWSLELARELARALPSGEGAVRTVLRRHQLPDDPAFDRLADIQRRGTIRIAVEPAFVGLSFRLRPGGPLTGLDIDYATAFAQWLGVKPEFVEYPWDQCTELLHLGPKLGERPVDLVWSALPPNAAYHAVAFSEAYTYLNYILARRAGDARINGIGDLDGKVLGCINDPGAFATLEAAGIRWGANADVAGGRVRLANLIAYSDQSQIHDCLVDGQVDAFAVDQPIYHWAATGAESRWRGKLEVLPGNLAAAPWYYSVGVAAAKSSHRLLAKVNEFITWFATQPARATLERKWQGESVSGTASYRDEAGDLMGEAELAALAAPVGDA</sequence>
<evidence type="ECO:0000313" key="7">
    <source>
        <dbReference type="Proteomes" id="UP000295783"/>
    </source>
</evidence>
<dbReference type="Pfam" id="PF00497">
    <property type="entry name" value="SBP_bac_3"/>
    <property type="match status" value="1"/>
</dbReference>
<proteinExistence type="inferred from homology"/>
<accession>A0A4R6WPB7</accession>
<dbReference type="GO" id="GO:0007165">
    <property type="term" value="P:signal transduction"/>
    <property type="evidence" value="ECO:0007669"/>
    <property type="project" value="UniProtKB-KW"/>
</dbReference>
<dbReference type="PANTHER" id="PTHR32089:SF112">
    <property type="entry name" value="LYSOZYME-LIKE PROTEIN-RELATED"/>
    <property type="match status" value="1"/>
</dbReference>
<dbReference type="GO" id="GO:0004888">
    <property type="term" value="F:transmembrane signaling receptor activity"/>
    <property type="evidence" value="ECO:0007669"/>
    <property type="project" value="InterPro"/>
</dbReference>
<evidence type="ECO:0000256" key="3">
    <source>
        <dbReference type="PROSITE-ProRule" id="PRU00284"/>
    </source>
</evidence>
<evidence type="ECO:0000256" key="4">
    <source>
        <dbReference type="SAM" id="MobiDB-lite"/>
    </source>
</evidence>
<dbReference type="SMART" id="SM00062">
    <property type="entry name" value="PBPb"/>
    <property type="match status" value="1"/>
</dbReference>
<dbReference type="SMART" id="SM00283">
    <property type="entry name" value="MA"/>
    <property type="match status" value="1"/>
</dbReference>
<dbReference type="InterPro" id="IPR004090">
    <property type="entry name" value="Chemotax_Me-accpt_rcpt"/>
</dbReference>
<reference evidence="6 7" key="1">
    <citation type="submission" date="2019-03" db="EMBL/GenBank/DDBJ databases">
        <title>Genomic Encyclopedia of Type Strains, Phase III (KMG-III): the genomes of soil and plant-associated and newly described type strains.</title>
        <authorList>
            <person name="Whitman W."/>
        </authorList>
    </citation>
    <scope>NUCLEOTIDE SEQUENCE [LARGE SCALE GENOMIC DNA]</scope>
    <source>
        <strain evidence="6 7">CGMCC 1.7660</strain>
    </source>
</reference>
<protein>
    <submittedName>
        <fullName evidence="6">Extracellular solute-binding protein (Family 3)</fullName>
    </submittedName>
</protein>
<dbReference type="InterPro" id="IPR004089">
    <property type="entry name" value="MCPsignal_dom"/>
</dbReference>
<dbReference type="InterPro" id="IPR001638">
    <property type="entry name" value="Solute-binding_3/MltF_N"/>
</dbReference>
<dbReference type="RefSeq" id="WP_166645172.1">
    <property type="nucleotide sequence ID" value="NZ_SNYW01000010.1"/>
</dbReference>
<gene>
    <name evidence="6" type="ORF">A8950_2754</name>
</gene>
<keyword evidence="7" id="KW-1185">Reference proteome</keyword>
<dbReference type="AlphaFoldDB" id="A0A4R6WPB7"/>
<evidence type="ECO:0000256" key="2">
    <source>
        <dbReference type="ARBA" id="ARBA00029447"/>
    </source>
</evidence>
<dbReference type="SUPFAM" id="SSF53850">
    <property type="entry name" value="Periplasmic binding protein-like II"/>
    <property type="match status" value="1"/>
</dbReference>
<feature type="region of interest" description="Disordered" evidence="4">
    <location>
        <begin position="1"/>
        <end position="24"/>
    </location>
</feature>
<dbReference type="PANTHER" id="PTHR32089">
    <property type="entry name" value="METHYL-ACCEPTING CHEMOTAXIS PROTEIN MCPB"/>
    <property type="match status" value="1"/>
</dbReference>